<organism evidence="1 2">
    <name type="scientific">Mycobacterium timonense</name>
    <dbReference type="NCBI Taxonomy" id="701043"/>
    <lineage>
        <taxon>Bacteria</taxon>
        <taxon>Bacillati</taxon>
        <taxon>Actinomycetota</taxon>
        <taxon>Actinomycetes</taxon>
        <taxon>Mycobacteriales</taxon>
        <taxon>Mycobacteriaceae</taxon>
        <taxon>Mycobacterium</taxon>
        <taxon>Mycobacterium avium complex (MAC)</taxon>
    </lineage>
</organism>
<proteinExistence type="predicted"/>
<dbReference type="Proteomes" id="UP000465301">
    <property type="component" value="Unassembled WGS sequence"/>
</dbReference>
<sequence>MVPEVYTMWAMSAPVGGGNPASGWAAMWGSATSITVSAWPSNRDASSAVVTTATGAASPSTNSMRASGTAGSIGRYAAPDLSTAKIAMIASADRPNISATDCPAPAP</sequence>
<dbReference type="EMBL" id="BLLA01000001">
    <property type="protein sequence ID" value="GFG97331.1"/>
    <property type="molecule type" value="Genomic_DNA"/>
</dbReference>
<keyword evidence="2" id="KW-1185">Reference proteome</keyword>
<name>A0A7I9Z8N9_9MYCO</name>
<reference evidence="1 2" key="1">
    <citation type="journal article" date="2019" name="Emerg. Microbes Infect.">
        <title>Comprehensive subspecies identification of 175 nontuberculous mycobacteria species based on 7547 genomic profiles.</title>
        <authorList>
            <person name="Matsumoto Y."/>
            <person name="Kinjo T."/>
            <person name="Motooka D."/>
            <person name="Nabeya D."/>
            <person name="Jung N."/>
            <person name="Uechi K."/>
            <person name="Horii T."/>
            <person name="Iida T."/>
            <person name="Fujita J."/>
            <person name="Nakamura S."/>
        </authorList>
    </citation>
    <scope>NUCLEOTIDE SEQUENCE [LARGE SCALE GENOMIC DNA]</scope>
    <source>
        <strain evidence="1 2">JCM 30726</strain>
    </source>
</reference>
<gene>
    <name evidence="1" type="ORF">MTIM_32100</name>
</gene>
<evidence type="ECO:0000313" key="2">
    <source>
        <dbReference type="Proteomes" id="UP000465301"/>
    </source>
</evidence>
<comment type="caution">
    <text evidence="1">The sequence shown here is derived from an EMBL/GenBank/DDBJ whole genome shotgun (WGS) entry which is preliminary data.</text>
</comment>
<evidence type="ECO:0000313" key="1">
    <source>
        <dbReference type="EMBL" id="GFG97331.1"/>
    </source>
</evidence>
<protein>
    <submittedName>
        <fullName evidence="1">Uncharacterized protein</fullName>
    </submittedName>
</protein>
<dbReference type="AlphaFoldDB" id="A0A7I9Z8N9"/>
<accession>A0A7I9Z8N9</accession>